<proteinExistence type="predicted"/>
<name>A0ABZ3E963_9GAMM</name>
<protein>
    <submittedName>
        <fullName evidence="1">Uncharacterized protein</fullName>
    </submittedName>
</protein>
<organism evidence="1 2">
    <name type="scientific">Marinobacter alkaliphilus</name>
    <dbReference type="NCBI Taxonomy" id="254719"/>
    <lineage>
        <taxon>Bacteria</taxon>
        <taxon>Pseudomonadati</taxon>
        <taxon>Pseudomonadota</taxon>
        <taxon>Gammaproteobacteria</taxon>
        <taxon>Pseudomonadales</taxon>
        <taxon>Marinobacteraceae</taxon>
        <taxon>Marinobacter</taxon>
    </lineage>
</organism>
<evidence type="ECO:0000313" key="1">
    <source>
        <dbReference type="EMBL" id="XAF56213.1"/>
    </source>
</evidence>
<accession>A0ABZ3E963</accession>
<keyword evidence="1" id="KW-0614">Plasmid</keyword>
<gene>
    <name evidence="1" type="ORF">AAGT77_20040</name>
</gene>
<dbReference type="EMBL" id="CP152382">
    <property type="protein sequence ID" value="XAF56213.1"/>
    <property type="molecule type" value="Genomic_DNA"/>
</dbReference>
<reference evidence="1 2" key="1">
    <citation type="submission" date="2024-04" db="EMBL/GenBank/DDBJ databases">
        <title>Marinobacter sp. SBY-1.</title>
        <authorList>
            <person name="Pan C."/>
        </authorList>
    </citation>
    <scope>NUCLEOTIDE SEQUENCE [LARGE SCALE GENOMIC DNA]</scope>
    <source>
        <strain evidence="1 2">SBY-1</strain>
        <plasmid evidence="1 2">unnamed2</plasmid>
    </source>
</reference>
<evidence type="ECO:0000313" key="2">
    <source>
        <dbReference type="Proteomes" id="UP001445268"/>
    </source>
</evidence>
<keyword evidence="2" id="KW-1185">Reference proteome</keyword>
<geneLocation type="plasmid" evidence="1 2">
    <name>unnamed2</name>
</geneLocation>
<dbReference type="Proteomes" id="UP001445268">
    <property type="component" value="Plasmid unnamed2"/>
</dbReference>
<dbReference type="RefSeq" id="WP_342632761.1">
    <property type="nucleotide sequence ID" value="NZ_CP152382.1"/>
</dbReference>
<sequence>MSDFLYALNAADAMTVDGSPLLSSFEHDEDDETVTFGWTDGEDSFTTVIDRTGIAGAQQQGNGFLVTDSDGELVKVELFTLEPTYPLPSVLRERWAQVLQMAADEDLICEGSINSLMDDLIDKVTEGRLQIRPGADGFAPRLEALFAASRGRALVHVAYLADALGGATIFRKEAWLTVLDGTKEVTRSLCQTLADHSLCR</sequence>